<dbReference type="InterPro" id="IPR010071">
    <property type="entry name" value="AA_adenyl_dom"/>
</dbReference>
<evidence type="ECO:0000313" key="5">
    <source>
        <dbReference type="Proteomes" id="UP001499854"/>
    </source>
</evidence>
<dbReference type="PANTHER" id="PTHR45527">
    <property type="entry name" value="NONRIBOSOMAL PEPTIDE SYNTHETASE"/>
    <property type="match status" value="1"/>
</dbReference>
<dbReference type="InterPro" id="IPR025110">
    <property type="entry name" value="AMP-bd_C"/>
</dbReference>
<evidence type="ECO:0000256" key="1">
    <source>
        <dbReference type="SAM" id="MobiDB-lite"/>
    </source>
</evidence>
<dbReference type="Pfam" id="PF13193">
    <property type="entry name" value="AMP-binding_C"/>
    <property type="match status" value="1"/>
</dbReference>
<proteinExistence type="predicted"/>
<feature type="region of interest" description="Disordered" evidence="1">
    <location>
        <begin position="121"/>
        <end position="141"/>
    </location>
</feature>
<evidence type="ECO:0008006" key="6">
    <source>
        <dbReference type="Google" id="ProtNLM"/>
    </source>
</evidence>
<organism evidence="4 5">
    <name type="scientific">Catenulispora subtropica</name>
    <dbReference type="NCBI Taxonomy" id="450798"/>
    <lineage>
        <taxon>Bacteria</taxon>
        <taxon>Bacillati</taxon>
        <taxon>Actinomycetota</taxon>
        <taxon>Actinomycetes</taxon>
        <taxon>Catenulisporales</taxon>
        <taxon>Catenulisporaceae</taxon>
        <taxon>Catenulispora</taxon>
    </lineage>
</organism>
<feature type="domain" description="AMP-binding enzyme C-terminal" evidence="3">
    <location>
        <begin position="405"/>
        <end position="480"/>
    </location>
</feature>
<dbReference type="Gene3D" id="3.30.300.30">
    <property type="match status" value="1"/>
</dbReference>
<protein>
    <recommendedName>
        <fullName evidence="6">Amino acid adenylation domain protein</fullName>
    </recommendedName>
</protein>
<dbReference type="SUPFAM" id="SSF56801">
    <property type="entry name" value="Acetyl-CoA synthetase-like"/>
    <property type="match status" value="1"/>
</dbReference>
<dbReference type="Pfam" id="PF00501">
    <property type="entry name" value="AMP-binding"/>
    <property type="match status" value="1"/>
</dbReference>
<name>A0ABN2TD09_9ACTN</name>
<gene>
    <name evidence="4" type="ORF">GCM10009838_84700</name>
</gene>
<feature type="domain" description="AMP-dependent synthetase/ligase" evidence="2">
    <location>
        <begin position="8"/>
        <end position="348"/>
    </location>
</feature>
<evidence type="ECO:0000259" key="2">
    <source>
        <dbReference type="Pfam" id="PF00501"/>
    </source>
</evidence>
<accession>A0ABN2TD09</accession>
<dbReference type="Gene3D" id="3.40.50.980">
    <property type="match status" value="2"/>
</dbReference>
<dbReference type="CDD" id="cd05930">
    <property type="entry name" value="A_NRPS"/>
    <property type="match status" value="1"/>
</dbReference>
<dbReference type="RefSeq" id="WP_344662888.1">
    <property type="nucleotide sequence ID" value="NZ_BAAAQM010000086.1"/>
</dbReference>
<dbReference type="EMBL" id="BAAAQM010000086">
    <property type="protein sequence ID" value="GAA2005539.1"/>
    <property type="molecule type" value="Genomic_DNA"/>
</dbReference>
<dbReference type="InterPro" id="IPR045851">
    <property type="entry name" value="AMP-bd_C_sf"/>
</dbReference>
<dbReference type="Proteomes" id="UP001499854">
    <property type="component" value="Unassembled WGS sequence"/>
</dbReference>
<feature type="compositionally biased region" description="Gly residues" evidence="1">
    <location>
        <begin position="123"/>
        <end position="136"/>
    </location>
</feature>
<evidence type="ECO:0000259" key="3">
    <source>
        <dbReference type="Pfam" id="PF13193"/>
    </source>
</evidence>
<dbReference type="Gene3D" id="2.30.38.10">
    <property type="entry name" value="Luciferase, Domain 3"/>
    <property type="match status" value="1"/>
</dbReference>
<evidence type="ECO:0000313" key="4">
    <source>
        <dbReference type="EMBL" id="GAA2005539.1"/>
    </source>
</evidence>
<reference evidence="4 5" key="1">
    <citation type="journal article" date="2019" name="Int. J. Syst. Evol. Microbiol.">
        <title>The Global Catalogue of Microorganisms (GCM) 10K type strain sequencing project: providing services to taxonomists for standard genome sequencing and annotation.</title>
        <authorList>
            <consortium name="The Broad Institute Genomics Platform"/>
            <consortium name="The Broad Institute Genome Sequencing Center for Infectious Disease"/>
            <person name="Wu L."/>
            <person name="Ma J."/>
        </authorList>
    </citation>
    <scope>NUCLEOTIDE SEQUENCE [LARGE SCALE GENOMIC DNA]</scope>
    <source>
        <strain evidence="4 5">JCM 16013</strain>
    </source>
</reference>
<dbReference type="PANTHER" id="PTHR45527:SF1">
    <property type="entry name" value="FATTY ACID SYNTHASE"/>
    <property type="match status" value="1"/>
</dbReference>
<dbReference type="InterPro" id="IPR000873">
    <property type="entry name" value="AMP-dep_synth/lig_dom"/>
</dbReference>
<dbReference type="NCBIfam" id="TIGR01733">
    <property type="entry name" value="AA-adenyl-dom"/>
    <property type="match status" value="1"/>
</dbReference>
<comment type="caution">
    <text evidence="4">The sequence shown here is derived from an EMBL/GenBank/DDBJ whole genome shotgun (WGS) entry which is preliminary data.</text>
</comment>
<keyword evidence="5" id="KW-1185">Reference proteome</keyword>
<sequence length="488" mass="51294">MARLLTRFARAVRVAPDRPAVRSGDRTLTFAELDRRSAVLAAGLVGRGVRRGDLVGVCLPRGVDLMVALLGVWRSGAAYVPLDPAYPAARLAAMAQAARLTAVVHDGPVPDWAGCAVVVPPDGDGGGDGGDGGVDGDPGAAFSDDTVEGPAYAIFTSGSSGPPKGVLVTHANVAALVTALETAGVYGERLGVVAWNASVSFDASVKQWVRVCRGDTVVVLDDLDRFDPERLRALLDRHAVTDLDLTPTHWEILREELLPPAADGRVLRLLMGGEAVPERTWREIAAAPGLEGINVYGPTECTVDATAARMAGERPNLGTALPGVRLSILGGDVGELCIAGPQVALGYLGAPGLTASKFVPEPGGEGTRRYRTGDLVRRLPDGEYEYLGRADRQVKWRGVRIELGEIEDRLRECAGVASAAVTVSGERLLAHVVPTVPAASDDRVPTPRDLARHLADRLPETMLPSKIVLVDALPVTVNGKLDLAALAH</sequence>